<dbReference type="Gene3D" id="3.40.50.300">
    <property type="entry name" value="P-loop containing nucleotide triphosphate hydrolases"/>
    <property type="match status" value="2"/>
</dbReference>
<dbReference type="AlphaFoldDB" id="A0A166FB53"/>
<gene>
    <name evidence="5" type="primary">rad50</name>
    <name evidence="9" type="ORF">MBFIL_01470</name>
</gene>
<dbReference type="PATRIC" id="fig|55758.3.peg.165"/>
<evidence type="ECO:0000256" key="2">
    <source>
        <dbReference type="ARBA" id="ARBA00022801"/>
    </source>
</evidence>
<evidence type="ECO:0000259" key="8">
    <source>
        <dbReference type="Pfam" id="PF13304"/>
    </source>
</evidence>
<feature type="binding site" evidence="5">
    <location>
        <position position="12"/>
    </location>
    <ligand>
        <name>ATP</name>
        <dbReference type="ChEBI" id="CHEBI:30616"/>
    </ligand>
</feature>
<feature type="compositionally biased region" description="Low complexity" evidence="6">
    <location>
        <begin position="107"/>
        <end position="139"/>
    </location>
</feature>
<dbReference type="InterPro" id="IPR022982">
    <property type="entry name" value="Rad50_ATPase_archaeal"/>
</dbReference>
<feature type="domain" description="ATPase AAA-type core" evidence="8">
    <location>
        <begin position="625"/>
        <end position="926"/>
    </location>
</feature>
<dbReference type="EMBL" id="LWMT01000016">
    <property type="protein sequence ID" value="KZX17489.1"/>
    <property type="molecule type" value="Genomic_DNA"/>
</dbReference>
<keyword evidence="4 5" id="KW-0234">DNA repair</keyword>
<comment type="domain">
    <text evidence="5">The two conserved Cys that bind zinc constitute the zinc-hook, which separates the large intramolecular coiled coil regions. The 2 Cys residues coordinate one molecule of zinc with the help of the 2 Cys residues of the zinc-hook of another Rad50 molecule, thereby forming a V-shaped homodimer.</text>
</comment>
<feature type="binding site" evidence="5">
    <location>
        <position position="502"/>
    </location>
    <ligand>
        <name>Zn(2+)</name>
        <dbReference type="ChEBI" id="CHEBI:29105"/>
    </ligand>
</feature>
<comment type="function">
    <text evidence="5">Part of the Rad50/Mre11 complex, which is involved in the early steps of DNA double-strand break (DSB) repair. The complex may facilitate opening of the processed DNA ends to aid in the recruitment of HerA and NurA. Rad50 controls the balance between DNA end bridging and DNA resection via ATP-dependent structural rearrangements of the Rad50/Mre11 complex.</text>
</comment>
<dbReference type="GO" id="GO:0016887">
    <property type="term" value="F:ATP hydrolysis activity"/>
    <property type="evidence" value="ECO:0007669"/>
    <property type="project" value="UniProtKB-UniRule"/>
</dbReference>
<feature type="coiled-coil region" evidence="5">
    <location>
        <begin position="702"/>
        <end position="760"/>
    </location>
</feature>
<dbReference type="InterPro" id="IPR027417">
    <property type="entry name" value="P-loop_NTPase"/>
</dbReference>
<name>A0A166FB53_9EURY</name>
<feature type="binding site" evidence="5">
    <location>
        <begin position="32"/>
        <end position="38"/>
    </location>
    <ligand>
        <name>ATP</name>
        <dbReference type="ChEBI" id="CHEBI:30616"/>
    </ligand>
</feature>
<dbReference type="GO" id="GO:0005524">
    <property type="term" value="F:ATP binding"/>
    <property type="evidence" value="ECO:0007669"/>
    <property type="project" value="UniProtKB-UniRule"/>
</dbReference>
<comment type="cofactor">
    <cofactor evidence="5">
        <name>Zn(2+)</name>
        <dbReference type="ChEBI" id="CHEBI:29105"/>
    </cofactor>
    <text evidence="5">Binds 1 zinc ion per homodimer.</text>
</comment>
<dbReference type="RefSeq" id="WP_066970503.1">
    <property type="nucleotide sequence ID" value="NZ_LWMT01000016.1"/>
</dbReference>
<organism evidence="9 10">
    <name type="scientific">Methanobrevibacter filiformis</name>
    <dbReference type="NCBI Taxonomy" id="55758"/>
    <lineage>
        <taxon>Archaea</taxon>
        <taxon>Methanobacteriati</taxon>
        <taxon>Methanobacteriota</taxon>
        <taxon>Methanomada group</taxon>
        <taxon>Methanobacteria</taxon>
        <taxon>Methanobacteriales</taxon>
        <taxon>Methanobacteriaceae</taxon>
        <taxon>Methanobrevibacter</taxon>
    </lineage>
</organism>
<keyword evidence="3 5" id="KW-0175">Coiled coil</keyword>
<feature type="domain" description="RecF/RecN/SMC N-terminal" evidence="7">
    <location>
        <begin position="3"/>
        <end position="93"/>
    </location>
</feature>
<feature type="coiled-coil region" evidence="5">
    <location>
        <begin position="233"/>
        <end position="431"/>
    </location>
</feature>
<dbReference type="HAMAP" id="MF_00449">
    <property type="entry name" value="RAD50"/>
    <property type="match status" value="1"/>
</dbReference>
<feature type="binding site" evidence="5">
    <location>
        <position position="178"/>
    </location>
    <ligand>
        <name>ATP</name>
        <dbReference type="ChEBI" id="CHEBI:30616"/>
    </ligand>
</feature>
<evidence type="ECO:0000256" key="5">
    <source>
        <dbReference type="HAMAP-Rule" id="MF_00449"/>
    </source>
</evidence>
<dbReference type="OrthoDB" id="25344at2157"/>
<keyword evidence="5" id="KW-0479">Metal-binding</keyword>
<evidence type="ECO:0000313" key="10">
    <source>
        <dbReference type="Proteomes" id="UP000077066"/>
    </source>
</evidence>
<dbReference type="Pfam" id="PF02463">
    <property type="entry name" value="SMC_N"/>
    <property type="match status" value="1"/>
</dbReference>
<comment type="caution">
    <text evidence="9">The sequence shown here is derived from an EMBL/GenBank/DDBJ whole genome shotgun (WGS) entry which is preliminary data.</text>
</comment>
<dbReference type="Gene3D" id="1.10.287.510">
    <property type="entry name" value="Helix hairpin bin"/>
    <property type="match status" value="1"/>
</dbReference>
<protein>
    <recommendedName>
        <fullName evidence="5">DNA double-strand break repair Rad50 ATPase</fullName>
    </recommendedName>
</protein>
<dbReference type="GO" id="GO:0006302">
    <property type="term" value="P:double-strand break repair"/>
    <property type="evidence" value="ECO:0007669"/>
    <property type="project" value="UniProtKB-UniRule"/>
</dbReference>
<feature type="binding site" evidence="5">
    <location>
        <position position="499"/>
    </location>
    <ligand>
        <name>Zn(2+)</name>
        <dbReference type="ChEBI" id="CHEBI:29105"/>
    </ligand>
</feature>
<keyword evidence="1 5" id="KW-0227">DNA damage</keyword>
<feature type="binding site" evidence="5">
    <location>
        <begin position="858"/>
        <end position="863"/>
    </location>
    <ligand>
        <name>ATP</name>
        <dbReference type="ChEBI" id="CHEBI:30616"/>
    </ligand>
</feature>
<comment type="similarity">
    <text evidence="5">Belongs to the SMC family. RAD50 subfamily.</text>
</comment>
<accession>A0A166FB53</accession>
<dbReference type="STRING" id="55758.MBFIL_01470"/>
<keyword evidence="10" id="KW-1185">Reference proteome</keyword>
<evidence type="ECO:0000259" key="7">
    <source>
        <dbReference type="Pfam" id="PF02463"/>
    </source>
</evidence>
<feature type="region of interest" description="Disordered" evidence="6">
    <location>
        <begin position="105"/>
        <end position="139"/>
    </location>
</feature>
<evidence type="ECO:0000256" key="6">
    <source>
        <dbReference type="SAM" id="MobiDB-lite"/>
    </source>
</evidence>
<feature type="coiled-coil region" evidence="5">
    <location>
        <begin position="522"/>
        <end position="621"/>
    </location>
</feature>
<keyword evidence="5" id="KW-0067">ATP-binding</keyword>
<dbReference type="SUPFAM" id="SSF52540">
    <property type="entry name" value="P-loop containing nucleoside triphosphate hydrolases"/>
    <property type="match status" value="2"/>
</dbReference>
<dbReference type="InterPro" id="IPR003395">
    <property type="entry name" value="RecF/RecN/SMC_N"/>
</dbReference>
<dbReference type="PANTHER" id="PTHR32114">
    <property type="entry name" value="ABC TRANSPORTER ABCH.3"/>
    <property type="match status" value="1"/>
</dbReference>
<comment type="subunit">
    <text evidence="5">Homodimer. Forms a heterotetramer composed of two Mre11 subunits and two Rad50 subunits.</text>
</comment>
<dbReference type="PANTHER" id="PTHR32114:SF2">
    <property type="entry name" value="ABC TRANSPORTER ABCH.3"/>
    <property type="match status" value="1"/>
</dbReference>
<dbReference type="SUPFAM" id="SSF75712">
    <property type="entry name" value="Rad50 coiled-coil Zn hook"/>
    <property type="match status" value="1"/>
</dbReference>
<evidence type="ECO:0000256" key="4">
    <source>
        <dbReference type="ARBA" id="ARBA00023204"/>
    </source>
</evidence>
<dbReference type="Proteomes" id="UP000077066">
    <property type="component" value="Unassembled WGS sequence"/>
</dbReference>
<evidence type="ECO:0000256" key="3">
    <source>
        <dbReference type="ARBA" id="ARBA00023054"/>
    </source>
</evidence>
<keyword evidence="5" id="KW-0547">Nucleotide-binding</keyword>
<keyword evidence="5" id="KW-0862">Zinc</keyword>
<dbReference type="InterPro" id="IPR003959">
    <property type="entry name" value="ATPase_AAA_core"/>
</dbReference>
<dbReference type="Pfam" id="PF13304">
    <property type="entry name" value="AAA_21"/>
    <property type="match status" value="1"/>
</dbReference>
<dbReference type="GO" id="GO:0008270">
    <property type="term" value="F:zinc ion binding"/>
    <property type="evidence" value="ECO:0007669"/>
    <property type="project" value="UniProtKB-UniRule"/>
</dbReference>
<proteinExistence type="inferred from homology"/>
<sequence>MILTKLQLKNFKSHLNTRINFNQGVSIIVGENGAGKSSILEAISFALFKQYSGNINNLIKIDKKNHANITMSVTLEFISDGNTYKVVRERNQTSSKASLYFQFQPRNNDSLNNNSKSNNSSSLNNNSKSNNSSSLNNNSDNSTTFTRLCTGDKQVNNEIQSILNMDADLFLNAIYIRQGEIADLVSKTSAEKKKLIGKLLGIESLEKAWKNSLDLMKEYELKKSELKGKISQNSKLKEDLDIKMKKLQELNSNGDKYLKELESIQKIKNDKFKEKTEIEIKKSKFENLNNNLNNETENVKQLKKDNETFNTQLLDLKKTEHEITILERKIEKLPAMLDFAEAVNNIKILKNEEQRLKEHLQNIENNKKILEYNELEHKEHIQLKEDIQQIKIELTQIENNLKHLKEGEKRQKELEEEINKDKLNIHNFTEKIKTYLSIDDDNFQAITDKIEKTKTNLNTGLKKFNEDISLKLQEVSSLKEKINSSKKSLSQLKIVDGKCPICNSDIDDDQKHKLSYDYLDIIDTSTGLIEKKEELIERLNQEKNKIESNTLKLQKIENEISAYKTINEGLKVKVQKFKVLSSQLTDNNEYHKKMDSLKKILKNKTERIEKTNKSFESFEKAKTALDFLKQPESVTIKLDEITEKIDNEVLKLKKVMDMDKTISTDIGENDLKNRIDKLKKADELYNQLKGSIQQKNILVSQIQAKEEIIKIKEEKIEKIHNELKLFEFSEEKYNKLSIEFKETEDRITELNKNISEIKGSAREIINLIDGLNKKISDNLDTENELNDINDYLDLLKEIRELYSKDKIQKDLRNKSRPLIQKHTVEFFEKFNFNYSDLQLDEDYNISVYGPDGETNLVMVSGGEKIAIALALRLGITQSLSEGNLETIMLDEPTIHLDSYRRSELIDILRKMSLLPQMIIVTHDSELENAADNIIKIEKDQGVSKVSS</sequence>
<evidence type="ECO:0000256" key="1">
    <source>
        <dbReference type="ARBA" id="ARBA00022763"/>
    </source>
</evidence>
<evidence type="ECO:0000313" key="9">
    <source>
        <dbReference type="EMBL" id="KZX17489.1"/>
    </source>
</evidence>
<keyword evidence="2 5" id="KW-0378">Hydrolase</keyword>
<reference evidence="9 10" key="1">
    <citation type="submission" date="2016-04" db="EMBL/GenBank/DDBJ databases">
        <title>Genome sequence of Methanobrevibacter filiformis DSM 11501.</title>
        <authorList>
            <person name="Poehlein A."/>
            <person name="Seedorf H."/>
            <person name="Daniel R."/>
        </authorList>
    </citation>
    <scope>NUCLEOTIDE SEQUENCE [LARGE SCALE GENOMIC DNA]</scope>
    <source>
        <strain evidence="9 10">DSM 11501</strain>
    </source>
</reference>